<dbReference type="GO" id="GO:0032543">
    <property type="term" value="P:mitochondrial translation"/>
    <property type="evidence" value="ECO:0007669"/>
    <property type="project" value="UniProtKB-UniRule"/>
</dbReference>
<dbReference type="InterPro" id="IPR014746">
    <property type="entry name" value="Gln_synth/guanido_kin_cat_dom"/>
</dbReference>
<dbReference type="GO" id="GO:0005524">
    <property type="term" value="F:ATP binding"/>
    <property type="evidence" value="ECO:0007669"/>
    <property type="project" value="UniProtKB-KW"/>
</dbReference>
<comment type="similarity">
    <text evidence="5">Belongs to the GatB/GatE family. GatB subfamily.</text>
</comment>
<dbReference type="PANTHER" id="PTHR11659">
    <property type="entry name" value="GLUTAMYL-TRNA GLN AMIDOTRANSFERASE SUBUNIT B MITOCHONDRIAL AND PROKARYOTIC PET112-RELATED"/>
    <property type="match status" value="1"/>
</dbReference>
<keyword evidence="2 5" id="KW-0547">Nucleotide-binding</keyword>
<dbReference type="InterPro" id="IPR023168">
    <property type="entry name" value="GatB_Yqey_C_2"/>
</dbReference>
<evidence type="ECO:0000259" key="7">
    <source>
        <dbReference type="Pfam" id="PF02934"/>
    </source>
</evidence>
<dbReference type="PANTHER" id="PTHR11659:SF0">
    <property type="entry name" value="GLUTAMYL-TRNA(GLN) AMIDOTRANSFERASE SUBUNIT B, MITOCHONDRIAL"/>
    <property type="match status" value="1"/>
</dbReference>
<keyword evidence="8" id="KW-1185">Reference proteome</keyword>
<dbReference type="Pfam" id="PF02637">
    <property type="entry name" value="GatB_Yqey"/>
    <property type="match status" value="1"/>
</dbReference>
<dbReference type="GO" id="GO:0005739">
    <property type="term" value="C:mitochondrion"/>
    <property type="evidence" value="ECO:0007669"/>
    <property type="project" value="UniProtKB-SubCell"/>
</dbReference>
<dbReference type="GO" id="GO:0050567">
    <property type="term" value="F:glutaminyl-tRNA synthase (glutamine-hydrolyzing) activity"/>
    <property type="evidence" value="ECO:0007669"/>
    <property type="project" value="UniProtKB-UniRule"/>
</dbReference>
<proteinExistence type="inferred from homology"/>
<protein>
    <recommendedName>
        <fullName evidence="5">Glutamyl-tRNA(Gln) amidotransferase subunit B, mitochondrial</fullName>
        <shortName evidence="5">Glu-AdT subunit B</shortName>
        <ecNumber evidence="5">6.3.5.-</ecNumber>
    </recommendedName>
</protein>
<accession>A0A7I4Y9E7</accession>
<dbReference type="HAMAP" id="MF_00121">
    <property type="entry name" value="GatB"/>
    <property type="match status" value="1"/>
</dbReference>
<dbReference type="InterPro" id="IPR017959">
    <property type="entry name" value="Asn/Gln-tRNA_amidoTrfase_suB/E"/>
</dbReference>
<dbReference type="OMA" id="CFVQQLR"/>
<feature type="domain" description="Aspartyl/Glutamyl-tRNA(Gln) amidotransferase subunit B/E catalytic" evidence="7">
    <location>
        <begin position="31"/>
        <end position="312"/>
    </location>
</feature>
<dbReference type="WBParaSite" id="HCON_00065900-00001">
    <property type="protein sequence ID" value="HCON_00065900-00001"/>
    <property type="gene ID" value="HCON_00065900"/>
</dbReference>
<dbReference type="Gene3D" id="1.10.10.410">
    <property type="match status" value="1"/>
</dbReference>
<keyword evidence="3 5" id="KW-0067">ATP-binding</keyword>
<comment type="subunit">
    <text evidence="5">Subunit of the heterotrimeric GatCAB amidotransferase (AdT) complex, composed of A, B and C subunits.</text>
</comment>
<sequence>MIVALRPLPWRVLRRKLSKLAQLSREEFQPVIGLEVHVQLNTKSKLFSRAPCDSDAPPNSQVAAFDMATPGTLPMLNKSCVMHALRMAVLLNCEIPPYCRFDRKHYFYADMPAGYQITQSDQPVARNGRFTYAVYSEDIPSYNKEGRITQLQLEQDSGKTIHFGQSSLIDLNRAGAPLVEVVSEPDFSTALEAMCFVQQLRLLLMHHGICQGEMHKGHLRVDANVSLSHDGNKGVKTEVKNINSLRHLHTAINFEINRQYEVISSGNRVVNETRTCDEHGRTVSMRDKEEITDYRFIPEPNLPFLKIRPEWVDECMTSVSSEPSYVKYQQLGFEPRRAVYYAEDPDLSRFVDRCADRLKNCGASEFVTWMYELKMMMRRSKAVYPPEDPEFAKQFMTVVEFHAQGRITKLRALETLRAFLSKIGDAEQLFNENNLWRITDESTINKMMEEVLDKNEKLVQKASNGHAKSLTKLRNLLVDSSKKRIDSEQAENAIVTRLNNLKSSSCSEE</sequence>
<reference evidence="9" key="1">
    <citation type="submission" date="2020-12" db="UniProtKB">
        <authorList>
            <consortium name="WormBaseParasite"/>
        </authorList>
    </citation>
    <scope>IDENTIFICATION</scope>
    <source>
        <strain evidence="9">MHco3</strain>
    </source>
</reference>
<dbReference type="Proteomes" id="UP000025227">
    <property type="component" value="Unplaced"/>
</dbReference>
<dbReference type="NCBIfam" id="NF004012">
    <property type="entry name" value="PRK05477.1-2"/>
    <property type="match status" value="1"/>
</dbReference>
<dbReference type="Pfam" id="PF02934">
    <property type="entry name" value="GatB_N"/>
    <property type="match status" value="1"/>
</dbReference>
<keyword evidence="1 5" id="KW-0436">Ligase</keyword>
<keyword evidence="4 5" id="KW-0648">Protein biosynthesis</keyword>
<comment type="function">
    <text evidence="5">Allows the formation of correctly charged Gln-tRNA(Gln) through the transamidation of misacylated Glu-tRNA(Gln) in the mitochondria. The reaction takes place in the presence of glutamine and ATP through an activated gamma-phospho-Glu-tRNA(Gln).</text>
</comment>
<dbReference type="SUPFAM" id="SSF55931">
    <property type="entry name" value="Glutamine synthetase/guanido kinase"/>
    <property type="match status" value="1"/>
</dbReference>
<feature type="domain" description="Asn/Gln amidotransferase" evidence="6">
    <location>
        <begin position="392"/>
        <end position="496"/>
    </location>
</feature>
<dbReference type="GO" id="GO:0030956">
    <property type="term" value="C:glutamyl-tRNA(Gln) amidotransferase complex"/>
    <property type="evidence" value="ECO:0007669"/>
    <property type="project" value="UniProtKB-UniRule"/>
</dbReference>
<comment type="subcellular location">
    <subcellularLocation>
        <location evidence="5">Mitochondrion</location>
    </subcellularLocation>
</comment>
<dbReference type="GO" id="GO:0070681">
    <property type="term" value="P:glutaminyl-tRNAGln biosynthesis via transamidation"/>
    <property type="evidence" value="ECO:0007669"/>
    <property type="project" value="UniProtKB-UniRule"/>
</dbReference>
<evidence type="ECO:0000256" key="3">
    <source>
        <dbReference type="ARBA" id="ARBA00022840"/>
    </source>
</evidence>
<organism evidence="8 9">
    <name type="scientific">Haemonchus contortus</name>
    <name type="common">Barber pole worm</name>
    <dbReference type="NCBI Taxonomy" id="6289"/>
    <lineage>
        <taxon>Eukaryota</taxon>
        <taxon>Metazoa</taxon>
        <taxon>Ecdysozoa</taxon>
        <taxon>Nematoda</taxon>
        <taxon>Chromadorea</taxon>
        <taxon>Rhabditida</taxon>
        <taxon>Rhabditina</taxon>
        <taxon>Rhabditomorpha</taxon>
        <taxon>Strongyloidea</taxon>
        <taxon>Trichostrongylidae</taxon>
        <taxon>Haemonchus</taxon>
    </lineage>
</organism>
<evidence type="ECO:0000256" key="5">
    <source>
        <dbReference type="HAMAP-Rule" id="MF_03147"/>
    </source>
</evidence>
<evidence type="ECO:0000313" key="9">
    <source>
        <dbReference type="WBParaSite" id="HCON_00065900-00001"/>
    </source>
</evidence>
<evidence type="ECO:0000256" key="2">
    <source>
        <dbReference type="ARBA" id="ARBA00022741"/>
    </source>
</evidence>
<dbReference type="PROSITE" id="PS01234">
    <property type="entry name" value="GATB"/>
    <property type="match status" value="1"/>
</dbReference>
<evidence type="ECO:0000313" key="8">
    <source>
        <dbReference type="Proteomes" id="UP000025227"/>
    </source>
</evidence>
<evidence type="ECO:0000256" key="4">
    <source>
        <dbReference type="ARBA" id="ARBA00022917"/>
    </source>
</evidence>
<comment type="catalytic activity">
    <reaction evidence="5">
        <text>L-glutamyl-tRNA(Gln) + L-glutamine + ATP + H2O = L-glutaminyl-tRNA(Gln) + L-glutamate + ADP + phosphate + H(+)</text>
        <dbReference type="Rhea" id="RHEA:17521"/>
        <dbReference type="Rhea" id="RHEA-COMP:9681"/>
        <dbReference type="Rhea" id="RHEA-COMP:9684"/>
        <dbReference type="ChEBI" id="CHEBI:15377"/>
        <dbReference type="ChEBI" id="CHEBI:15378"/>
        <dbReference type="ChEBI" id="CHEBI:29985"/>
        <dbReference type="ChEBI" id="CHEBI:30616"/>
        <dbReference type="ChEBI" id="CHEBI:43474"/>
        <dbReference type="ChEBI" id="CHEBI:58359"/>
        <dbReference type="ChEBI" id="CHEBI:78520"/>
        <dbReference type="ChEBI" id="CHEBI:78521"/>
        <dbReference type="ChEBI" id="CHEBI:456216"/>
    </reaction>
</comment>
<name>A0A7I4Y9E7_HAECO</name>
<evidence type="ECO:0000259" key="6">
    <source>
        <dbReference type="Pfam" id="PF02637"/>
    </source>
</evidence>
<dbReference type="OrthoDB" id="1722066at2759"/>
<keyword evidence="5" id="KW-0496">Mitochondrion</keyword>
<evidence type="ECO:0000256" key="1">
    <source>
        <dbReference type="ARBA" id="ARBA00022598"/>
    </source>
</evidence>
<dbReference type="InterPro" id="IPR004413">
    <property type="entry name" value="GatB"/>
</dbReference>
<dbReference type="AlphaFoldDB" id="A0A7I4Y9E7"/>
<dbReference type="NCBIfam" id="TIGR00133">
    <property type="entry name" value="gatB"/>
    <property type="match status" value="1"/>
</dbReference>
<dbReference type="InterPro" id="IPR006075">
    <property type="entry name" value="Asn/Gln-tRNA_Trfase_suB/E_cat"/>
</dbReference>
<dbReference type="InterPro" id="IPR018027">
    <property type="entry name" value="Asn/Gln_amidotransferase"/>
</dbReference>
<dbReference type="EC" id="6.3.5.-" evidence="5"/>
<dbReference type="InterPro" id="IPR017958">
    <property type="entry name" value="Gln-tRNA_amidoTrfase_suB_CS"/>
</dbReference>